<keyword evidence="11" id="KW-1185">Reference proteome</keyword>
<dbReference type="InterPro" id="IPR003369">
    <property type="entry name" value="TatA/B/E"/>
</dbReference>
<proteinExistence type="predicted"/>
<evidence type="ECO:0008006" key="12">
    <source>
        <dbReference type="Google" id="ProtNLM"/>
    </source>
</evidence>
<evidence type="ECO:0000256" key="7">
    <source>
        <dbReference type="ARBA" id="ARBA00023136"/>
    </source>
</evidence>
<dbReference type="EMBL" id="CACTIH010001872">
    <property type="protein sequence ID" value="CAA2966900.1"/>
    <property type="molecule type" value="Genomic_DNA"/>
</dbReference>
<evidence type="ECO:0000256" key="1">
    <source>
        <dbReference type="ARBA" id="ARBA00004167"/>
    </source>
</evidence>
<name>A0A8S0QRE2_OLEEU</name>
<evidence type="ECO:0000313" key="10">
    <source>
        <dbReference type="EMBL" id="CAA2966900.1"/>
    </source>
</evidence>
<keyword evidence="3" id="KW-0812">Transmembrane</keyword>
<keyword evidence="7" id="KW-0472">Membrane</keyword>
<feature type="chain" id="PRO_5035801095" description="Sec-independent protein translocase protein TatB" evidence="9">
    <location>
        <begin position="19"/>
        <end position="229"/>
    </location>
</feature>
<evidence type="ECO:0000256" key="3">
    <source>
        <dbReference type="ARBA" id="ARBA00022692"/>
    </source>
</evidence>
<evidence type="ECO:0000313" key="11">
    <source>
        <dbReference type="Proteomes" id="UP000594638"/>
    </source>
</evidence>
<accession>A0A8S0QRE2</accession>
<dbReference type="PANTHER" id="PTHR35512">
    <property type="entry name" value="OS11G0550900 PROTEIN"/>
    <property type="match status" value="1"/>
</dbReference>
<evidence type="ECO:0000256" key="4">
    <source>
        <dbReference type="ARBA" id="ARBA00022927"/>
    </source>
</evidence>
<evidence type="ECO:0000256" key="6">
    <source>
        <dbReference type="ARBA" id="ARBA00023010"/>
    </source>
</evidence>
<evidence type="ECO:0000256" key="2">
    <source>
        <dbReference type="ARBA" id="ARBA00022448"/>
    </source>
</evidence>
<keyword evidence="4" id="KW-0653">Protein transport</keyword>
<dbReference type="Gramene" id="OE9A067837T5">
    <property type="protein sequence ID" value="OE9A067837C5"/>
    <property type="gene ID" value="OE9A067837"/>
</dbReference>
<reference evidence="10 11" key="1">
    <citation type="submission" date="2019-12" db="EMBL/GenBank/DDBJ databases">
        <authorList>
            <person name="Alioto T."/>
            <person name="Alioto T."/>
            <person name="Gomez Garrido J."/>
        </authorList>
    </citation>
    <scope>NUCLEOTIDE SEQUENCE [LARGE SCALE GENOMIC DNA]</scope>
</reference>
<comment type="subcellular location">
    <subcellularLocation>
        <location evidence="1">Membrane</location>
        <topology evidence="1">Single-pass membrane protein</topology>
    </subcellularLocation>
</comment>
<keyword evidence="2" id="KW-0813">Transport</keyword>
<sequence length="229" mass="24904">MFGISYGEVFLLLGAAAALIGPKDLPIIARTAGKLAGRAIGYVQVARGQFESVMQQSQARQVHKELQDTMTQLEAIRHEIRSISFMNPGPLTTRVVDNVDRHTSSGIVDEETSKPSKENSARVKNAATLKDHSSQTLDLSDIHRQATAYTRLAESTSVGAKSTEEVLCELNDESGQFIVLPVSAESAGLLPNRKDDLKGSDILLEAVLEADVARNAKDFFSQPQNQKIE</sequence>
<comment type="caution">
    <text evidence="10">The sequence shown here is derived from an EMBL/GenBank/DDBJ whole genome shotgun (WGS) entry which is preliminary data.</text>
</comment>
<feature type="signal peptide" evidence="9">
    <location>
        <begin position="1"/>
        <end position="18"/>
    </location>
</feature>
<dbReference type="Pfam" id="PF02416">
    <property type="entry name" value="TatA_B_E"/>
    <property type="match status" value="1"/>
</dbReference>
<dbReference type="AlphaFoldDB" id="A0A8S0QRE2"/>
<keyword evidence="9" id="KW-0732">Signal</keyword>
<evidence type="ECO:0000256" key="8">
    <source>
        <dbReference type="SAM" id="MobiDB-lite"/>
    </source>
</evidence>
<dbReference type="Proteomes" id="UP000594638">
    <property type="component" value="Unassembled WGS sequence"/>
</dbReference>
<dbReference type="PANTHER" id="PTHR35512:SF1">
    <property type="entry name" value="OS11G0550900 PROTEIN"/>
    <property type="match status" value="1"/>
</dbReference>
<feature type="compositionally biased region" description="Basic and acidic residues" evidence="8">
    <location>
        <begin position="111"/>
        <end position="121"/>
    </location>
</feature>
<dbReference type="Gramene" id="OE9A067837T1">
    <property type="protein sequence ID" value="OE9A067837C1"/>
    <property type="gene ID" value="OE9A067837"/>
</dbReference>
<keyword evidence="5" id="KW-1133">Transmembrane helix</keyword>
<keyword evidence="6" id="KW-0811">Translocation</keyword>
<evidence type="ECO:0000256" key="9">
    <source>
        <dbReference type="SAM" id="SignalP"/>
    </source>
</evidence>
<organism evidence="10 11">
    <name type="scientific">Olea europaea subsp. europaea</name>
    <dbReference type="NCBI Taxonomy" id="158383"/>
    <lineage>
        <taxon>Eukaryota</taxon>
        <taxon>Viridiplantae</taxon>
        <taxon>Streptophyta</taxon>
        <taxon>Embryophyta</taxon>
        <taxon>Tracheophyta</taxon>
        <taxon>Spermatophyta</taxon>
        <taxon>Magnoliopsida</taxon>
        <taxon>eudicotyledons</taxon>
        <taxon>Gunneridae</taxon>
        <taxon>Pentapetalae</taxon>
        <taxon>asterids</taxon>
        <taxon>lamiids</taxon>
        <taxon>Lamiales</taxon>
        <taxon>Oleaceae</taxon>
        <taxon>Oleeae</taxon>
        <taxon>Olea</taxon>
    </lineage>
</organism>
<gene>
    <name evidence="10" type="ORF">OLEA9_A067837</name>
</gene>
<dbReference type="OrthoDB" id="45251at2759"/>
<evidence type="ECO:0000256" key="5">
    <source>
        <dbReference type="ARBA" id="ARBA00022989"/>
    </source>
</evidence>
<feature type="region of interest" description="Disordered" evidence="8">
    <location>
        <begin position="104"/>
        <end position="124"/>
    </location>
</feature>
<protein>
    <recommendedName>
        <fullName evidence="12">Sec-independent protein translocase protein TatB</fullName>
    </recommendedName>
</protein>